<evidence type="ECO:0000256" key="1">
    <source>
        <dbReference type="ARBA" id="ARBA00001947"/>
    </source>
</evidence>
<dbReference type="RefSeq" id="WP_203740486.1">
    <property type="nucleotide sequence ID" value="NZ_BAAAUC010000074.1"/>
</dbReference>
<evidence type="ECO:0000256" key="2">
    <source>
        <dbReference type="ARBA" id="ARBA00007581"/>
    </source>
</evidence>
<evidence type="ECO:0000313" key="8">
    <source>
        <dbReference type="Proteomes" id="UP000619479"/>
    </source>
</evidence>
<dbReference type="GO" id="GO:0008270">
    <property type="term" value="F:zinc ion binding"/>
    <property type="evidence" value="ECO:0007669"/>
    <property type="project" value="InterPro"/>
</dbReference>
<keyword evidence="3" id="KW-0479">Metal-binding</keyword>
<evidence type="ECO:0000313" key="7">
    <source>
        <dbReference type="EMBL" id="GID64873.1"/>
    </source>
</evidence>
<feature type="domain" description="Extradiol ring-cleavage dioxygenase class III enzyme subunit B" evidence="6">
    <location>
        <begin position="24"/>
        <end position="231"/>
    </location>
</feature>
<keyword evidence="8" id="KW-1185">Reference proteome</keyword>
<evidence type="ECO:0000256" key="5">
    <source>
        <dbReference type="ARBA" id="ARBA00023002"/>
    </source>
</evidence>
<dbReference type="CDD" id="cd07363">
    <property type="entry name" value="45_DOPA_Dioxygenase"/>
    <property type="match status" value="1"/>
</dbReference>
<dbReference type="SUPFAM" id="SSF53213">
    <property type="entry name" value="LigB-like"/>
    <property type="match status" value="1"/>
</dbReference>
<comment type="similarity">
    <text evidence="2">Belongs to the DODA-type extradiol aromatic ring-opening dioxygenase family.</text>
</comment>
<comment type="caution">
    <text evidence="7">The sequence shown here is derived from an EMBL/GenBank/DDBJ whole genome shotgun (WGS) entry which is preliminary data.</text>
</comment>
<dbReference type="AlphaFoldDB" id="A0A919IK22"/>
<dbReference type="InterPro" id="IPR014436">
    <property type="entry name" value="Extradiol_dOase_DODA"/>
</dbReference>
<evidence type="ECO:0000256" key="3">
    <source>
        <dbReference type="ARBA" id="ARBA00022723"/>
    </source>
</evidence>
<comment type="cofactor">
    <cofactor evidence="1">
        <name>Zn(2+)</name>
        <dbReference type="ChEBI" id="CHEBI:29105"/>
    </cofactor>
</comment>
<dbReference type="PIRSF" id="PIRSF006157">
    <property type="entry name" value="Doxgns_DODA"/>
    <property type="match status" value="1"/>
</dbReference>
<dbReference type="InterPro" id="IPR004183">
    <property type="entry name" value="Xdiol_dOase_suB"/>
</dbReference>
<dbReference type="Proteomes" id="UP000619479">
    <property type="component" value="Unassembled WGS sequence"/>
</dbReference>
<dbReference type="Pfam" id="PF02900">
    <property type="entry name" value="LigB"/>
    <property type="match status" value="1"/>
</dbReference>
<sequence>MRIPTLFLSHGAPPLVDDPTWVAQLRDLAAALPRPKAILMASAHWESAPLMLGATDTVPLVYDFGGFAQRYYEVQYRAPGAPVLADQVAALMPDGETVARTRRGLDHGAYVPLTVMYPEADIPVLQMSLPTLEPDRLLELGARLAPLRDEGVLIVGSGFTTHGLPFLRDWSPNAAAPGWSREFDAWASETLARGAVDELADFRAVAPGMPYAHPTIEHFAPMFLTLGASGTPDKAPEQPIDGFWMGLAKRSFVTA</sequence>
<dbReference type="GO" id="GO:0008198">
    <property type="term" value="F:ferrous iron binding"/>
    <property type="evidence" value="ECO:0007669"/>
    <property type="project" value="InterPro"/>
</dbReference>
<dbReference type="EMBL" id="BOMH01000018">
    <property type="protein sequence ID" value="GID64873.1"/>
    <property type="molecule type" value="Genomic_DNA"/>
</dbReference>
<organism evidence="7 8">
    <name type="scientific">Actinoplanes cyaneus</name>
    <dbReference type="NCBI Taxonomy" id="52696"/>
    <lineage>
        <taxon>Bacteria</taxon>
        <taxon>Bacillati</taxon>
        <taxon>Actinomycetota</taxon>
        <taxon>Actinomycetes</taxon>
        <taxon>Micromonosporales</taxon>
        <taxon>Micromonosporaceae</taxon>
        <taxon>Actinoplanes</taxon>
    </lineage>
</organism>
<dbReference type="Gene3D" id="3.40.830.10">
    <property type="entry name" value="LigB-like"/>
    <property type="match status" value="1"/>
</dbReference>
<dbReference type="PANTHER" id="PTHR30096:SF0">
    <property type="entry name" value="4,5-DOPA DIOXYGENASE EXTRADIOL-LIKE PROTEIN"/>
    <property type="match status" value="1"/>
</dbReference>
<evidence type="ECO:0000259" key="6">
    <source>
        <dbReference type="Pfam" id="PF02900"/>
    </source>
</evidence>
<name>A0A919IK22_9ACTN</name>
<dbReference type="PANTHER" id="PTHR30096">
    <property type="entry name" value="4,5-DOPA DIOXYGENASE EXTRADIOL-LIKE PROTEIN"/>
    <property type="match status" value="1"/>
</dbReference>
<keyword evidence="7" id="KW-0223">Dioxygenase</keyword>
<reference evidence="7" key="1">
    <citation type="submission" date="2021-01" db="EMBL/GenBank/DDBJ databases">
        <title>Whole genome shotgun sequence of Actinoplanes cyaneus NBRC 14990.</title>
        <authorList>
            <person name="Komaki H."/>
            <person name="Tamura T."/>
        </authorList>
    </citation>
    <scope>NUCLEOTIDE SEQUENCE</scope>
    <source>
        <strain evidence="7">NBRC 14990</strain>
    </source>
</reference>
<proteinExistence type="inferred from homology"/>
<protein>
    <submittedName>
        <fullName evidence="7">Dioxygenase</fullName>
    </submittedName>
</protein>
<gene>
    <name evidence="7" type="ORF">Acy02nite_27540</name>
</gene>
<keyword evidence="5" id="KW-0560">Oxidoreductase</keyword>
<evidence type="ECO:0000256" key="4">
    <source>
        <dbReference type="ARBA" id="ARBA00022833"/>
    </source>
</evidence>
<keyword evidence="4" id="KW-0862">Zinc</keyword>
<accession>A0A919IK22</accession>
<dbReference type="GO" id="GO:0016702">
    <property type="term" value="F:oxidoreductase activity, acting on single donors with incorporation of molecular oxygen, incorporation of two atoms of oxygen"/>
    <property type="evidence" value="ECO:0007669"/>
    <property type="project" value="UniProtKB-ARBA"/>
</dbReference>